<dbReference type="GO" id="GO:0000976">
    <property type="term" value="F:transcription cis-regulatory region binding"/>
    <property type="evidence" value="ECO:0007669"/>
    <property type="project" value="TreeGrafter"/>
</dbReference>
<gene>
    <name evidence="7" type="ORF">GCM10007888_16340</name>
    <name evidence="6" type="ORF">MOX02_27300</name>
</gene>
<dbReference type="PROSITE" id="PS50977">
    <property type="entry name" value="HTH_TETR_2"/>
    <property type="match status" value="1"/>
</dbReference>
<dbReference type="InterPro" id="IPR039536">
    <property type="entry name" value="TetR_C_Proteobacteria"/>
</dbReference>
<dbReference type="GO" id="GO:0003700">
    <property type="term" value="F:DNA-binding transcription factor activity"/>
    <property type="evidence" value="ECO:0007669"/>
    <property type="project" value="TreeGrafter"/>
</dbReference>
<keyword evidence="9" id="KW-1185">Reference proteome</keyword>
<dbReference type="InterPro" id="IPR001647">
    <property type="entry name" value="HTH_TetR"/>
</dbReference>
<dbReference type="PRINTS" id="PR00455">
    <property type="entry name" value="HTHTETR"/>
</dbReference>
<evidence type="ECO:0000256" key="4">
    <source>
        <dbReference type="PROSITE-ProRule" id="PRU00335"/>
    </source>
</evidence>
<evidence type="ECO:0000313" key="9">
    <source>
        <dbReference type="Proteomes" id="UP001156856"/>
    </source>
</evidence>
<evidence type="ECO:0000313" key="8">
    <source>
        <dbReference type="Proteomes" id="UP000321960"/>
    </source>
</evidence>
<dbReference type="InterPro" id="IPR050109">
    <property type="entry name" value="HTH-type_TetR-like_transc_reg"/>
</dbReference>
<dbReference type="FunFam" id="1.10.10.60:FF:000141">
    <property type="entry name" value="TetR family transcriptional regulator"/>
    <property type="match status" value="1"/>
</dbReference>
<dbReference type="AlphaFoldDB" id="A0A512J421"/>
<evidence type="ECO:0000256" key="3">
    <source>
        <dbReference type="ARBA" id="ARBA00023163"/>
    </source>
</evidence>
<accession>A0A512J421</accession>
<dbReference type="PANTHER" id="PTHR30055:SF146">
    <property type="entry name" value="HTH-TYPE TRANSCRIPTIONAL DUAL REGULATOR CECR"/>
    <property type="match status" value="1"/>
</dbReference>
<evidence type="ECO:0000313" key="6">
    <source>
        <dbReference type="EMBL" id="GEP04692.1"/>
    </source>
</evidence>
<reference evidence="7" key="4">
    <citation type="submission" date="2023-01" db="EMBL/GenBank/DDBJ databases">
        <title>Draft genome sequence of Methylobacterium oxalidis strain NBRC 107715.</title>
        <authorList>
            <person name="Sun Q."/>
            <person name="Mori K."/>
        </authorList>
    </citation>
    <scope>NUCLEOTIDE SEQUENCE</scope>
    <source>
        <strain evidence="7">NBRC 107715</strain>
    </source>
</reference>
<dbReference type="Proteomes" id="UP000321960">
    <property type="component" value="Unassembled WGS sequence"/>
</dbReference>
<evidence type="ECO:0000256" key="1">
    <source>
        <dbReference type="ARBA" id="ARBA00023015"/>
    </source>
</evidence>
<dbReference type="EMBL" id="BSPK01000020">
    <property type="protein sequence ID" value="GLS63253.1"/>
    <property type="molecule type" value="Genomic_DNA"/>
</dbReference>
<keyword evidence="2 4" id="KW-0238">DNA-binding</keyword>
<dbReference type="Pfam" id="PF14246">
    <property type="entry name" value="TetR_C_7"/>
    <property type="match status" value="1"/>
</dbReference>
<dbReference type="InterPro" id="IPR036271">
    <property type="entry name" value="Tet_transcr_reg_TetR-rel_C_sf"/>
</dbReference>
<dbReference type="EMBL" id="BJZU01000050">
    <property type="protein sequence ID" value="GEP04692.1"/>
    <property type="molecule type" value="Genomic_DNA"/>
</dbReference>
<proteinExistence type="predicted"/>
<dbReference type="Proteomes" id="UP001156856">
    <property type="component" value="Unassembled WGS sequence"/>
</dbReference>
<dbReference type="SUPFAM" id="SSF48498">
    <property type="entry name" value="Tetracyclin repressor-like, C-terminal domain"/>
    <property type="match status" value="1"/>
</dbReference>
<dbReference type="InterPro" id="IPR009057">
    <property type="entry name" value="Homeodomain-like_sf"/>
</dbReference>
<organism evidence="6 8">
    <name type="scientific">Methylobacterium oxalidis</name>
    <dbReference type="NCBI Taxonomy" id="944322"/>
    <lineage>
        <taxon>Bacteria</taxon>
        <taxon>Pseudomonadati</taxon>
        <taxon>Pseudomonadota</taxon>
        <taxon>Alphaproteobacteria</taxon>
        <taxon>Hyphomicrobiales</taxon>
        <taxon>Methylobacteriaceae</taxon>
        <taxon>Methylobacterium</taxon>
    </lineage>
</organism>
<dbReference type="Gene3D" id="1.10.357.10">
    <property type="entry name" value="Tetracycline Repressor, domain 2"/>
    <property type="match status" value="1"/>
</dbReference>
<keyword evidence="1" id="KW-0805">Transcription regulation</keyword>
<evidence type="ECO:0000259" key="5">
    <source>
        <dbReference type="PROSITE" id="PS50977"/>
    </source>
</evidence>
<keyword evidence="3" id="KW-0804">Transcription</keyword>
<dbReference type="Gene3D" id="1.10.10.60">
    <property type="entry name" value="Homeodomain-like"/>
    <property type="match status" value="1"/>
</dbReference>
<reference evidence="6 8" key="3">
    <citation type="submission" date="2019-07" db="EMBL/GenBank/DDBJ databases">
        <title>Whole genome shotgun sequence of Methylobacterium oxalidis NBRC 107715.</title>
        <authorList>
            <person name="Hosoyama A."/>
            <person name="Uohara A."/>
            <person name="Ohji S."/>
            <person name="Ichikawa N."/>
        </authorList>
    </citation>
    <scope>NUCLEOTIDE SEQUENCE [LARGE SCALE GENOMIC DNA]</scope>
    <source>
        <strain evidence="6 8">NBRC 107715</strain>
    </source>
</reference>
<protein>
    <submittedName>
        <fullName evidence="6">TetR family transcriptional regulator</fullName>
    </submittedName>
</protein>
<sequence length="219" mass="23953">MSVTVMTSDAMTLEAEGRTLPESDKRRQILDGARSVFMASGFDGASMGEIARAAGVSKGTLYVYFDSKEALFEALTLEEKRGLAEALFRLDGEDPDVRAVLTRLGLTYLTEMIRPEHVAVVRMVIGASEKFPRFGQAFFEAGPAQGTARLTAYLKTQVAAGRLRIADPDLAAKHFLHLTQAGLLTRLLFRAGGPVTAEEMRYRVEEAVRVFFAAYGPDP</sequence>
<dbReference type="SUPFAM" id="SSF46689">
    <property type="entry name" value="Homeodomain-like"/>
    <property type="match status" value="1"/>
</dbReference>
<dbReference type="PANTHER" id="PTHR30055">
    <property type="entry name" value="HTH-TYPE TRANSCRIPTIONAL REGULATOR RUTR"/>
    <property type="match status" value="1"/>
</dbReference>
<reference evidence="7" key="1">
    <citation type="journal article" date="2014" name="Int. J. Syst. Evol. Microbiol.">
        <title>Complete genome of a new Firmicutes species belonging to the dominant human colonic microbiota ('Ruminococcus bicirculans') reveals two chromosomes and a selective capacity to utilize plant glucans.</title>
        <authorList>
            <consortium name="NISC Comparative Sequencing Program"/>
            <person name="Wegmann U."/>
            <person name="Louis P."/>
            <person name="Goesmann A."/>
            <person name="Henrissat B."/>
            <person name="Duncan S.H."/>
            <person name="Flint H.J."/>
        </authorList>
    </citation>
    <scope>NUCLEOTIDE SEQUENCE</scope>
    <source>
        <strain evidence="7">NBRC 107715</strain>
    </source>
</reference>
<comment type="caution">
    <text evidence="6">The sequence shown here is derived from an EMBL/GenBank/DDBJ whole genome shotgun (WGS) entry which is preliminary data.</text>
</comment>
<dbReference type="InterPro" id="IPR023772">
    <property type="entry name" value="DNA-bd_HTH_TetR-type_CS"/>
</dbReference>
<dbReference type="PROSITE" id="PS01081">
    <property type="entry name" value="HTH_TETR_1"/>
    <property type="match status" value="1"/>
</dbReference>
<evidence type="ECO:0000313" key="7">
    <source>
        <dbReference type="EMBL" id="GLS63253.1"/>
    </source>
</evidence>
<feature type="DNA-binding region" description="H-T-H motif" evidence="4">
    <location>
        <begin position="46"/>
        <end position="65"/>
    </location>
</feature>
<dbReference type="Pfam" id="PF00440">
    <property type="entry name" value="TetR_N"/>
    <property type="match status" value="1"/>
</dbReference>
<feature type="domain" description="HTH tetR-type" evidence="5">
    <location>
        <begin position="23"/>
        <end position="83"/>
    </location>
</feature>
<name>A0A512J421_9HYPH</name>
<reference evidence="9" key="2">
    <citation type="journal article" date="2019" name="Int. J. Syst. Evol. Microbiol.">
        <title>The Global Catalogue of Microorganisms (GCM) 10K type strain sequencing project: providing services to taxonomists for standard genome sequencing and annotation.</title>
        <authorList>
            <consortium name="The Broad Institute Genomics Platform"/>
            <consortium name="The Broad Institute Genome Sequencing Center for Infectious Disease"/>
            <person name="Wu L."/>
            <person name="Ma J."/>
        </authorList>
    </citation>
    <scope>NUCLEOTIDE SEQUENCE [LARGE SCALE GENOMIC DNA]</scope>
    <source>
        <strain evidence="9">NBRC 107715</strain>
    </source>
</reference>
<evidence type="ECO:0000256" key="2">
    <source>
        <dbReference type="ARBA" id="ARBA00023125"/>
    </source>
</evidence>